<dbReference type="OrthoDB" id="8300170at2759"/>
<evidence type="ECO:0000256" key="2">
    <source>
        <dbReference type="ARBA" id="ARBA00004496"/>
    </source>
</evidence>
<dbReference type="InterPro" id="IPR005846">
    <property type="entry name" value="A-D-PHexomutase_a/b/a-III"/>
</dbReference>
<evidence type="ECO:0000256" key="1">
    <source>
        <dbReference type="ARBA" id="ARBA00001946"/>
    </source>
</evidence>
<keyword evidence="10" id="KW-0119">Carbohydrate metabolism</keyword>
<keyword evidence="7" id="KW-0479">Metal-binding</keyword>
<keyword evidence="9" id="KW-0413">Isomerase</keyword>
<dbReference type="Gene3D" id="3.40.120.10">
    <property type="entry name" value="Alpha-D-Glucose-1,6-Bisphosphate, subunit A, domain 3"/>
    <property type="match status" value="3"/>
</dbReference>
<dbReference type="PRINTS" id="PR00509">
    <property type="entry name" value="PGMPMM"/>
</dbReference>
<dbReference type="GO" id="GO:0008973">
    <property type="term" value="F:phosphopentomutase activity"/>
    <property type="evidence" value="ECO:0007669"/>
    <property type="project" value="TreeGrafter"/>
</dbReference>
<evidence type="ECO:0000256" key="10">
    <source>
        <dbReference type="ARBA" id="ARBA00023277"/>
    </source>
</evidence>
<dbReference type="GO" id="GO:0006006">
    <property type="term" value="P:glucose metabolic process"/>
    <property type="evidence" value="ECO:0007669"/>
    <property type="project" value="UniProtKB-KW"/>
</dbReference>
<gene>
    <name evidence="14" type="primary">PARPA_04116.1 scaffold 11792</name>
</gene>
<dbReference type="InterPro" id="IPR016066">
    <property type="entry name" value="A-D-PHexomutase_CS"/>
</dbReference>
<dbReference type="Proteomes" id="UP000054107">
    <property type="component" value="Unassembled WGS sequence"/>
</dbReference>
<evidence type="ECO:0000256" key="7">
    <source>
        <dbReference type="ARBA" id="ARBA00022723"/>
    </source>
</evidence>
<keyword evidence="4" id="KW-0963">Cytoplasm</keyword>
<dbReference type="Gene3D" id="3.30.310.50">
    <property type="entry name" value="Alpha-D-phosphohexomutase, C-terminal domain"/>
    <property type="match status" value="1"/>
</dbReference>
<evidence type="ECO:0000256" key="6">
    <source>
        <dbReference type="ARBA" id="ARBA00022553"/>
    </source>
</evidence>
<sequence>MSESIDALVEKWLSVDKNEETRNEIIALQKAGNIAELQKRLSTRIEFGTAGLRARMEAGFSRMNDLTVLQASQGLAVYIEKNVKDAKNRGVVVGHDHRHHSKAFAQLTASAFIQRGFKVWFYKELVHTPMVPYTIKKLHAAGGVMITASHNPKDDNGYKVYWANACQIIPPHDEGIAATILKNLEPWSWDYDLVSTSNLVKDPTDEGVIDAYFKEVEALCKNKQDNQDTQVKFVYTAMHGVGTPFAERAFACFGLPPFEPVKAQILPDPDFPTVAFPNPEEGKGALKLAIETADKVGGNIILANDPDADRLAIAEKQSNGKWVIFTGNQLGSILGAASFEKAIASGQRAEHLAMVASTVSSKFLARMAQVEGFTFEESLTGFKWIGNTAMRLEKQRLNVIFSYEEAIGFTIGDIVKDKDGVSALAFFSEWAVQLYKRGITAYDYLEELYKKYGYFVSENSYFICDDKKKIAKIFDRIRFGDEEHREKAKVMALKCSIQFWSLSEFFQGGHKLCYPETVGGHKVIGIRDLTVGYDSTTVDKEPTLPVSASSEMITFRLDNHTVFTIRTSGTEPKIKYYSELRGETEEQAKHDLHQVVEAIGEELMQYKKNGLAKKKED</sequence>
<dbReference type="Pfam" id="PF02878">
    <property type="entry name" value="PGM_PMM_I"/>
    <property type="match status" value="1"/>
</dbReference>
<keyword evidence="6" id="KW-0597">Phosphoprotein</keyword>
<dbReference type="GO" id="GO:0005634">
    <property type="term" value="C:nucleus"/>
    <property type="evidence" value="ECO:0007669"/>
    <property type="project" value="TreeGrafter"/>
</dbReference>
<dbReference type="PANTHER" id="PTHR45745">
    <property type="entry name" value="PHOSPHOMANNOMUTASE 45A"/>
    <property type="match status" value="1"/>
</dbReference>
<dbReference type="Pfam" id="PF02879">
    <property type="entry name" value="PGM_PMM_II"/>
    <property type="match status" value="1"/>
</dbReference>
<evidence type="ECO:0000259" key="12">
    <source>
        <dbReference type="Pfam" id="PF02879"/>
    </source>
</evidence>
<dbReference type="STRING" id="35722.A0A0B7N5Z2"/>
<dbReference type="PROSITE" id="PS00710">
    <property type="entry name" value="PGM_PMM"/>
    <property type="match status" value="1"/>
</dbReference>
<keyword evidence="5" id="KW-0313">Glucose metabolism</keyword>
<dbReference type="Pfam" id="PF02880">
    <property type="entry name" value="PGM_PMM_III"/>
    <property type="match status" value="1"/>
</dbReference>
<dbReference type="GO" id="GO:0000287">
    <property type="term" value="F:magnesium ion binding"/>
    <property type="evidence" value="ECO:0007669"/>
    <property type="project" value="InterPro"/>
</dbReference>
<dbReference type="SUPFAM" id="SSF53738">
    <property type="entry name" value="Phosphoglucomutase, first 3 domains"/>
    <property type="match status" value="3"/>
</dbReference>
<dbReference type="PANTHER" id="PTHR45745:SF1">
    <property type="entry name" value="PHOSPHOGLUCOMUTASE 2B-RELATED"/>
    <property type="match status" value="1"/>
</dbReference>
<dbReference type="InterPro" id="IPR005844">
    <property type="entry name" value="A-D-PHexomutase_a/b/a-I"/>
</dbReference>
<evidence type="ECO:0000259" key="13">
    <source>
        <dbReference type="Pfam" id="PF02880"/>
    </source>
</evidence>
<dbReference type="EMBL" id="LN724120">
    <property type="protein sequence ID" value="CEP10434.1"/>
    <property type="molecule type" value="Genomic_DNA"/>
</dbReference>
<dbReference type="AlphaFoldDB" id="A0A0B7N5Z2"/>
<reference evidence="14 15" key="1">
    <citation type="submission" date="2014-09" db="EMBL/GenBank/DDBJ databases">
        <authorList>
            <person name="Ellenberger Sabrina"/>
        </authorList>
    </citation>
    <scope>NUCLEOTIDE SEQUENCE [LARGE SCALE GENOMIC DNA]</scope>
    <source>
        <strain evidence="14 15">CBS 412.66</strain>
    </source>
</reference>
<proteinExistence type="inferred from homology"/>
<evidence type="ECO:0000259" key="11">
    <source>
        <dbReference type="Pfam" id="PF02878"/>
    </source>
</evidence>
<dbReference type="CDD" id="cd05799">
    <property type="entry name" value="PGM2"/>
    <property type="match status" value="1"/>
</dbReference>
<evidence type="ECO:0000313" key="14">
    <source>
        <dbReference type="EMBL" id="CEP10434.1"/>
    </source>
</evidence>
<organism evidence="14 15">
    <name type="scientific">Parasitella parasitica</name>
    <dbReference type="NCBI Taxonomy" id="35722"/>
    <lineage>
        <taxon>Eukaryota</taxon>
        <taxon>Fungi</taxon>
        <taxon>Fungi incertae sedis</taxon>
        <taxon>Mucoromycota</taxon>
        <taxon>Mucoromycotina</taxon>
        <taxon>Mucoromycetes</taxon>
        <taxon>Mucorales</taxon>
        <taxon>Mucorineae</taxon>
        <taxon>Mucoraceae</taxon>
        <taxon>Parasitella</taxon>
    </lineage>
</organism>
<dbReference type="GO" id="GO:0005737">
    <property type="term" value="C:cytoplasm"/>
    <property type="evidence" value="ECO:0007669"/>
    <property type="project" value="UniProtKB-SubCell"/>
</dbReference>
<dbReference type="InterPro" id="IPR005845">
    <property type="entry name" value="A-D-PHexomutase_a/b/a-II"/>
</dbReference>
<protein>
    <submittedName>
        <fullName evidence="14">Uncharacterized protein</fullName>
    </submittedName>
</protein>
<evidence type="ECO:0000256" key="9">
    <source>
        <dbReference type="ARBA" id="ARBA00023235"/>
    </source>
</evidence>
<evidence type="ECO:0000256" key="8">
    <source>
        <dbReference type="ARBA" id="ARBA00022842"/>
    </source>
</evidence>
<name>A0A0B7N5Z2_9FUNG</name>
<dbReference type="InterPro" id="IPR005841">
    <property type="entry name" value="Alpha-D-phosphohexomutase_SF"/>
</dbReference>
<evidence type="ECO:0000256" key="5">
    <source>
        <dbReference type="ARBA" id="ARBA00022526"/>
    </source>
</evidence>
<feature type="domain" description="Alpha-D-phosphohexomutase alpha/beta/alpha" evidence="11">
    <location>
        <begin position="45"/>
        <end position="183"/>
    </location>
</feature>
<feature type="domain" description="Alpha-D-phosphohexomutase alpha/beta/alpha" evidence="13">
    <location>
        <begin position="327"/>
        <end position="452"/>
    </location>
</feature>
<dbReference type="InterPro" id="IPR036900">
    <property type="entry name" value="A-D-PHexomutase_C_sf"/>
</dbReference>
<dbReference type="SUPFAM" id="SSF55957">
    <property type="entry name" value="Phosphoglucomutase, C-terminal domain"/>
    <property type="match status" value="1"/>
</dbReference>
<dbReference type="FunFam" id="3.40.120.10:FF:000035">
    <property type="entry name" value="Pgm3p"/>
    <property type="match status" value="1"/>
</dbReference>
<evidence type="ECO:0000256" key="4">
    <source>
        <dbReference type="ARBA" id="ARBA00022490"/>
    </source>
</evidence>
<evidence type="ECO:0000313" key="15">
    <source>
        <dbReference type="Proteomes" id="UP000054107"/>
    </source>
</evidence>
<keyword evidence="15" id="KW-1185">Reference proteome</keyword>
<dbReference type="GO" id="GO:0006166">
    <property type="term" value="P:purine ribonucleoside salvage"/>
    <property type="evidence" value="ECO:0007669"/>
    <property type="project" value="TreeGrafter"/>
</dbReference>
<accession>A0A0B7N5Z2</accession>
<dbReference type="InterPro" id="IPR016055">
    <property type="entry name" value="A-D-PHexomutase_a/b/a-I/II/III"/>
</dbReference>
<feature type="domain" description="Alpha-D-phosphohexomutase alpha/beta/alpha" evidence="12">
    <location>
        <begin position="210"/>
        <end position="316"/>
    </location>
</feature>
<keyword evidence="8" id="KW-0460">Magnesium</keyword>
<comment type="similarity">
    <text evidence="3">Belongs to the phosphohexose mutase family.</text>
</comment>
<evidence type="ECO:0000256" key="3">
    <source>
        <dbReference type="ARBA" id="ARBA00010231"/>
    </source>
</evidence>
<comment type="cofactor">
    <cofactor evidence="1">
        <name>Mg(2+)</name>
        <dbReference type="ChEBI" id="CHEBI:18420"/>
    </cofactor>
</comment>
<comment type="subcellular location">
    <subcellularLocation>
        <location evidence="2">Cytoplasm</location>
    </subcellularLocation>
</comment>